<reference evidence="2 3" key="1">
    <citation type="submission" date="2015-12" db="EMBL/GenBank/DDBJ databases">
        <title>Dictyostelia acquired genes for synthesis and detection of signals that induce cell-type specialization by lateral gene transfer from prokaryotes.</title>
        <authorList>
            <person name="Gloeckner G."/>
            <person name="Schaap P."/>
        </authorList>
    </citation>
    <scope>NUCLEOTIDE SEQUENCE [LARGE SCALE GENOMIC DNA]</scope>
    <source>
        <strain evidence="2 3">TK</strain>
    </source>
</reference>
<organism evidence="2 3">
    <name type="scientific">Tieghemostelium lacteum</name>
    <name type="common">Slime mold</name>
    <name type="synonym">Dictyostelium lacteum</name>
    <dbReference type="NCBI Taxonomy" id="361077"/>
    <lineage>
        <taxon>Eukaryota</taxon>
        <taxon>Amoebozoa</taxon>
        <taxon>Evosea</taxon>
        <taxon>Eumycetozoa</taxon>
        <taxon>Dictyostelia</taxon>
        <taxon>Dictyosteliales</taxon>
        <taxon>Raperosteliaceae</taxon>
        <taxon>Tieghemostelium</taxon>
    </lineage>
</organism>
<name>A0A152A347_TIELA</name>
<evidence type="ECO:0000256" key="1">
    <source>
        <dbReference type="SAM" id="SignalP"/>
    </source>
</evidence>
<dbReference type="EMBL" id="LODT01000013">
    <property type="protein sequence ID" value="KYR00525.1"/>
    <property type="molecule type" value="Genomic_DNA"/>
</dbReference>
<protein>
    <submittedName>
        <fullName evidence="2">Uncharacterized protein</fullName>
    </submittedName>
</protein>
<accession>A0A152A347</accession>
<evidence type="ECO:0000313" key="2">
    <source>
        <dbReference type="EMBL" id="KYR00525.1"/>
    </source>
</evidence>
<proteinExistence type="predicted"/>
<evidence type="ECO:0000313" key="3">
    <source>
        <dbReference type="Proteomes" id="UP000076078"/>
    </source>
</evidence>
<feature type="chain" id="PRO_5007593487" evidence="1">
    <location>
        <begin position="21"/>
        <end position="121"/>
    </location>
</feature>
<keyword evidence="3" id="KW-1185">Reference proteome</keyword>
<gene>
    <name evidence="2" type="ORF">DLAC_02536</name>
</gene>
<sequence>MKFIYLILFLSLINLELVFGKDKNEYNNFNNNYNGITQKLRNRLKVSEDSSFESMDKYVDYSRTDSTWTGTKRLKNNLRLCLDKCKTYDEGQAECKYDCDKAYKEAWPAWSLVSHIRSEKS</sequence>
<dbReference type="Proteomes" id="UP000076078">
    <property type="component" value="Unassembled WGS sequence"/>
</dbReference>
<comment type="caution">
    <text evidence="2">The sequence shown here is derived from an EMBL/GenBank/DDBJ whole genome shotgun (WGS) entry which is preliminary data.</text>
</comment>
<keyword evidence="1" id="KW-0732">Signal</keyword>
<dbReference type="InParanoid" id="A0A152A347"/>
<feature type="signal peptide" evidence="1">
    <location>
        <begin position="1"/>
        <end position="20"/>
    </location>
</feature>
<dbReference type="AlphaFoldDB" id="A0A152A347"/>